<gene>
    <name evidence="2" type="ORF">MAR_017322</name>
</gene>
<feature type="region of interest" description="Disordered" evidence="1">
    <location>
        <begin position="1"/>
        <end position="52"/>
    </location>
</feature>
<protein>
    <submittedName>
        <fullName evidence="2">Uncharacterized protein</fullName>
    </submittedName>
</protein>
<evidence type="ECO:0000256" key="1">
    <source>
        <dbReference type="SAM" id="MobiDB-lite"/>
    </source>
</evidence>
<dbReference type="Proteomes" id="UP001164746">
    <property type="component" value="Chromosome 6"/>
</dbReference>
<name>A0ABY7EDW7_MYAAR</name>
<proteinExistence type="predicted"/>
<dbReference type="EMBL" id="CP111017">
    <property type="protein sequence ID" value="WAR07364.1"/>
    <property type="molecule type" value="Genomic_DNA"/>
</dbReference>
<reference evidence="2" key="1">
    <citation type="submission" date="2022-11" db="EMBL/GenBank/DDBJ databases">
        <title>Centuries of genome instability and evolution in soft-shell clam transmissible cancer (bioRxiv).</title>
        <authorList>
            <person name="Hart S.F.M."/>
            <person name="Yonemitsu M.A."/>
            <person name="Giersch R.M."/>
            <person name="Beal B.F."/>
            <person name="Arriagada G."/>
            <person name="Davis B.W."/>
            <person name="Ostrander E.A."/>
            <person name="Goff S.P."/>
            <person name="Metzger M.J."/>
        </authorList>
    </citation>
    <scope>NUCLEOTIDE SEQUENCE</scope>
    <source>
        <strain evidence="2">MELC-2E11</strain>
        <tissue evidence="2">Siphon/mantle</tissue>
    </source>
</reference>
<organism evidence="2 3">
    <name type="scientific">Mya arenaria</name>
    <name type="common">Soft-shell clam</name>
    <dbReference type="NCBI Taxonomy" id="6604"/>
    <lineage>
        <taxon>Eukaryota</taxon>
        <taxon>Metazoa</taxon>
        <taxon>Spiralia</taxon>
        <taxon>Lophotrochozoa</taxon>
        <taxon>Mollusca</taxon>
        <taxon>Bivalvia</taxon>
        <taxon>Autobranchia</taxon>
        <taxon>Heteroconchia</taxon>
        <taxon>Euheterodonta</taxon>
        <taxon>Imparidentia</taxon>
        <taxon>Neoheterodontei</taxon>
        <taxon>Myida</taxon>
        <taxon>Myoidea</taxon>
        <taxon>Myidae</taxon>
        <taxon>Mya</taxon>
    </lineage>
</organism>
<accession>A0ABY7EDW7</accession>
<sequence>MMVNARDVPLGPRRRQTMQKSSKQSTRQKRKESTPVAIRTQKEARKVHRKERNVVSREEILQDGELLAEKVILDTE</sequence>
<evidence type="ECO:0000313" key="2">
    <source>
        <dbReference type="EMBL" id="WAR07364.1"/>
    </source>
</evidence>
<evidence type="ECO:0000313" key="3">
    <source>
        <dbReference type="Proteomes" id="UP001164746"/>
    </source>
</evidence>
<keyword evidence="3" id="KW-1185">Reference proteome</keyword>